<evidence type="ECO:0000313" key="2">
    <source>
        <dbReference type="EMBL" id="QYC37971.1"/>
    </source>
</evidence>
<dbReference type="EMBL" id="CP068985">
    <property type="protein sequence ID" value="QYC37971.1"/>
    <property type="molecule type" value="Genomic_DNA"/>
</dbReference>
<reference evidence="2 3" key="1">
    <citation type="journal article" date="2021" name="ACS Chem. Biol.">
        <title>Genomic-Led Discovery of a Novel Glycopeptide Antibiotic by Nonomuraea coxensis DSM 45129.</title>
        <authorList>
            <person name="Yushchuk O."/>
            <person name="Vior N.M."/>
            <person name="Andreo-Vidal A."/>
            <person name="Berini F."/>
            <person name="Ruckert C."/>
            <person name="Busche T."/>
            <person name="Binda E."/>
            <person name="Kalinowski J."/>
            <person name="Truman A.W."/>
            <person name="Marinelli F."/>
        </authorList>
    </citation>
    <scope>NUCLEOTIDE SEQUENCE [LARGE SCALE GENOMIC DNA]</scope>
    <source>
        <strain evidence="2 3">DSM 45129</strain>
    </source>
</reference>
<dbReference type="NCBIfam" id="TIGR03816">
    <property type="entry name" value="tadE_like_DECH"/>
    <property type="match status" value="1"/>
</dbReference>
<evidence type="ECO:0000313" key="3">
    <source>
        <dbReference type="Proteomes" id="UP000824681"/>
    </source>
</evidence>
<gene>
    <name evidence="2" type="ORF">Nocox_01690</name>
</gene>
<keyword evidence="3" id="KW-1185">Reference proteome</keyword>
<accession>A0ABX8TR60</accession>
<dbReference type="RefSeq" id="WP_246649830.1">
    <property type="nucleotide sequence ID" value="NZ_CP068985.1"/>
</dbReference>
<dbReference type="Pfam" id="PF13400">
    <property type="entry name" value="Tad"/>
    <property type="match status" value="1"/>
</dbReference>
<feature type="domain" description="Putative Flp pilus-assembly TadG-like N-terminal" evidence="1">
    <location>
        <begin position="3"/>
        <end position="37"/>
    </location>
</feature>
<name>A0ABX8TR60_9ACTN</name>
<protein>
    <recommendedName>
        <fullName evidence="1">Putative Flp pilus-assembly TadG-like N-terminal domain-containing protein</fullName>
    </recommendedName>
</protein>
<dbReference type="Proteomes" id="UP000824681">
    <property type="component" value="Chromosome"/>
</dbReference>
<proteinExistence type="predicted"/>
<dbReference type="InterPro" id="IPR021202">
    <property type="entry name" value="Rv3654c-like"/>
</dbReference>
<organism evidence="2 3">
    <name type="scientific">Nonomuraea coxensis DSM 45129</name>
    <dbReference type="NCBI Taxonomy" id="1122611"/>
    <lineage>
        <taxon>Bacteria</taxon>
        <taxon>Bacillati</taxon>
        <taxon>Actinomycetota</taxon>
        <taxon>Actinomycetes</taxon>
        <taxon>Streptosporangiales</taxon>
        <taxon>Streptosporangiaceae</taxon>
        <taxon>Nonomuraea</taxon>
    </lineage>
</organism>
<sequence length="99" mass="10150">MGLLMAVAMAFAMVGTARVARHRVNDAADLSALAAARLALLDPLAACARAGALATDNGVEMTRCEINDEVADVWTTLSISLPIVGTRTVTGRARAGPAT</sequence>
<dbReference type="InterPro" id="IPR028087">
    <property type="entry name" value="Tad_N"/>
</dbReference>
<evidence type="ECO:0000259" key="1">
    <source>
        <dbReference type="Pfam" id="PF13400"/>
    </source>
</evidence>